<organism evidence="1 2">
    <name type="scientific">Dawidia cretensis</name>
    <dbReference type="NCBI Taxonomy" id="2782350"/>
    <lineage>
        <taxon>Bacteria</taxon>
        <taxon>Pseudomonadati</taxon>
        <taxon>Bacteroidota</taxon>
        <taxon>Cytophagia</taxon>
        <taxon>Cytophagales</taxon>
        <taxon>Chryseotaleaceae</taxon>
        <taxon>Dawidia</taxon>
    </lineage>
</organism>
<evidence type="ECO:0000313" key="2">
    <source>
        <dbReference type="Proteomes" id="UP001319080"/>
    </source>
</evidence>
<name>A0AAP2GNF5_9BACT</name>
<keyword evidence="2" id="KW-1185">Reference proteome</keyword>
<comment type="caution">
    <text evidence="1">The sequence shown here is derived from an EMBL/GenBank/DDBJ whole genome shotgun (WGS) entry which is preliminary data.</text>
</comment>
<evidence type="ECO:0000313" key="1">
    <source>
        <dbReference type="EMBL" id="MBT1707114.1"/>
    </source>
</evidence>
<reference evidence="1 2" key="1">
    <citation type="submission" date="2021-05" db="EMBL/GenBank/DDBJ databases">
        <title>A Polyphasic approach of four new species of the genus Ohtaekwangia: Ohtaekwangia histidinii sp. nov., Ohtaekwangia cretensis sp. nov., Ohtaekwangia indiensis sp. nov., Ohtaekwangia reichenbachii sp. nov. from diverse environment.</title>
        <authorList>
            <person name="Octaviana S."/>
        </authorList>
    </citation>
    <scope>NUCLEOTIDE SEQUENCE [LARGE SCALE GENOMIC DNA]</scope>
    <source>
        <strain evidence="1 2">PWU5</strain>
    </source>
</reference>
<sequence>MKTIRCGSTAFLFTLAMALMQCKSSQKIGRVEYNSLTRGFQKHIVITADSVITTISGREQRASRRLVTPEEWAAVQKSLRGVSLSEIPVLKSPSQAREYDGARHSTLTLFTGDGKTVAHTFDDEKANAKLMPLMSAVSAIEQTRAGQ</sequence>
<dbReference type="Proteomes" id="UP001319080">
    <property type="component" value="Unassembled WGS sequence"/>
</dbReference>
<proteinExistence type="predicted"/>
<gene>
    <name evidence="1" type="ORF">KK062_02715</name>
</gene>
<dbReference type="AlphaFoldDB" id="A0AAP2GNF5"/>
<protein>
    <submittedName>
        <fullName evidence="1">Uncharacterized protein</fullName>
    </submittedName>
</protein>
<dbReference type="EMBL" id="JAHESE010000001">
    <property type="protein sequence ID" value="MBT1707114.1"/>
    <property type="molecule type" value="Genomic_DNA"/>
</dbReference>
<accession>A0AAP2GNF5</accession>
<dbReference type="RefSeq" id="WP_254082689.1">
    <property type="nucleotide sequence ID" value="NZ_JAHESE010000001.1"/>
</dbReference>